<dbReference type="KEGG" id="cbw:RR42_m0871"/>
<feature type="compositionally biased region" description="Low complexity" evidence="6">
    <location>
        <begin position="15"/>
        <end position="28"/>
    </location>
</feature>
<dbReference type="AlphaFoldDB" id="A0A0C4Y5W0"/>
<keyword evidence="4 7" id="KW-1133">Transmembrane helix</keyword>
<evidence type="ECO:0000256" key="5">
    <source>
        <dbReference type="ARBA" id="ARBA00023136"/>
    </source>
</evidence>
<evidence type="ECO:0000256" key="7">
    <source>
        <dbReference type="SAM" id="Phobius"/>
    </source>
</evidence>
<gene>
    <name evidence="9" type="ORF">RR42_m0871</name>
</gene>
<proteinExistence type="predicted"/>
<comment type="subcellular location">
    <subcellularLocation>
        <location evidence="1">Cell membrane</location>
        <topology evidence="1">Multi-pass membrane protein</topology>
    </subcellularLocation>
</comment>
<feature type="transmembrane region" description="Helical" evidence="7">
    <location>
        <begin position="314"/>
        <end position="336"/>
    </location>
</feature>
<dbReference type="SUPFAM" id="SSF103473">
    <property type="entry name" value="MFS general substrate transporter"/>
    <property type="match status" value="1"/>
</dbReference>
<dbReference type="PANTHER" id="PTHR43124:SF3">
    <property type="entry name" value="CHLORAMPHENICOL EFFLUX PUMP RV0191"/>
    <property type="match status" value="1"/>
</dbReference>
<evidence type="ECO:0000256" key="6">
    <source>
        <dbReference type="SAM" id="MobiDB-lite"/>
    </source>
</evidence>
<dbReference type="InterPro" id="IPR036259">
    <property type="entry name" value="MFS_trans_sf"/>
</dbReference>
<dbReference type="Proteomes" id="UP000031843">
    <property type="component" value="Chromosome main"/>
</dbReference>
<dbReference type="STRING" id="68895.RR42_m0871"/>
<keyword evidence="5 7" id="KW-0472">Membrane</keyword>
<feature type="transmembrane region" description="Helical" evidence="7">
    <location>
        <begin position="78"/>
        <end position="100"/>
    </location>
</feature>
<feature type="transmembrane region" description="Helical" evidence="7">
    <location>
        <begin position="248"/>
        <end position="271"/>
    </location>
</feature>
<evidence type="ECO:0000256" key="3">
    <source>
        <dbReference type="ARBA" id="ARBA00022692"/>
    </source>
</evidence>
<feature type="region of interest" description="Disordered" evidence="6">
    <location>
        <begin position="1"/>
        <end position="28"/>
    </location>
</feature>
<feature type="transmembrane region" description="Helical" evidence="7">
    <location>
        <begin position="112"/>
        <end position="133"/>
    </location>
</feature>
<feature type="transmembrane region" description="Helical" evidence="7">
    <location>
        <begin position="283"/>
        <end position="302"/>
    </location>
</feature>
<evidence type="ECO:0000256" key="4">
    <source>
        <dbReference type="ARBA" id="ARBA00022989"/>
    </source>
</evidence>
<feature type="transmembrane region" description="Helical" evidence="7">
    <location>
        <begin position="139"/>
        <end position="160"/>
    </location>
</feature>
<dbReference type="InterPro" id="IPR020846">
    <property type="entry name" value="MFS_dom"/>
</dbReference>
<evidence type="ECO:0000256" key="1">
    <source>
        <dbReference type="ARBA" id="ARBA00004651"/>
    </source>
</evidence>
<dbReference type="GO" id="GO:0005886">
    <property type="term" value="C:plasma membrane"/>
    <property type="evidence" value="ECO:0007669"/>
    <property type="project" value="UniProtKB-SubCell"/>
</dbReference>
<evidence type="ECO:0000259" key="8">
    <source>
        <dbReference type="PROSITE" id="PS50850"/>
    </source>
</evidence>
<evidence type="ECO:0000256" key="2">
    <source>
        <dbReference type="ARBA" id="ARBA00022475"/>
    </source>
</evidence>
<feature type="domain" description="Major facilitator superfamily (MFS) profile" evidence="8">
    <location>
        <begin position="44"/>
        <end position="434"/>
    </location>
</feature>
<feature type="transmembrane region" description="Helical" evidence="7">
    <location>
        <begin position="373"/>
        <end position="392"/>
    </location>
</feature>
<dbReference type="GO" id="GO:0022857">
    <property type="term" value="F:transmembrane transporter activity"/>
    <property type="evidence" value="ECO:0007669"/>
    <property type="project" value="InterPro"/>
</dbReference>
<keyword evidence="3 7" id="KW-0812">Transmembrane</keyword>
<feature type="transmembrane region" description="Helical" evidence="7">
    <location>
        <begin position="342"/>
        <end position="361"/>
    </location>
</feature>
<evidence type="ECO:0000313" key="9">
    <source>
        <dbReference type="EMBL" id="AJG18283.1"/>
    </source>
</evidence>
<name>A0A0C4Y5W0_9BURK</name>
<reference evidence="9 10" key="1">
    <citation type="journal article" date="2015" name="Genome Announc.">
        <title>Complete Genome Sequence of Cupriavidus basilensis 4G11, Isolated from the Oak Ridge Field Research Center Site.</title>
        <authorList>
            <person name="Ray J."/>
            <person name="Waters R.J."/>
            <person name="Skerker J.M."/>
            <person name="Kuehl J.V."/>
            <person name="Price M.N."/>
            <person name="Huang J."/>
            <person name="Chakraborty R."/>
            <person name="Arkin A.P."/>
            <person name="Deutschbauer A."/>
        </authorList>
    </citation>
    <scope>NUCLEOTIDE SEQUENCE [LARGE SCALE GENOMIC DNA]</scope>
    <source>
        <strain evidence="9">4G11</strain>
    </source>
</reference>
<feature type="transmembrane region" description="Helical" evidence="7">
    <location>
        <begin position="412"/>
        <end position="431"/>
    </location>
</feature>
<protein>
    <submittedName>
        <fullName evidence="9">Major facilitator family transporter</fullName>
    </submittedName>
</protein>
<dbReference type="PANTHER" id="PTHR43124">
    <property type="entry name" value="PURINE EFFLUX PUMP PBUE"/>
    <property type="match status" value="1"/>
</dbReference>
<feature type="transmembrane region" description="Helical" evidence="7">
    <location>
        <begin position="167"/>
        <end position="192"/>
    </location>
</feature>
<feature type="transmembrane region" description="Helical" evidence="7">
    <location>
        <begin position="198"/>
        <end position="218"/>
    </location>
</feature>
<dbReference type="InterPro" id="IPR011701">
    <property type="entry name" value="MFS"/>
</dbReference>
<dbReference type="PROSITE" id="PS50850">
    <property type="entry name" value="MFS"/>
    <property type="match status" value="1"/>
</dbReference>
<keyword evidence="2" id="KW-1003">Cell membrane</keyword>
<accession>A0A0C4Y5W0</accession>
<keyword evidence="10" id="KW-1185">Reference proteome</keyword>
<dbReference type="Pfam" id="PF07690">
    <property type="entry name" value="MFS_1"/>
    <property type="match status" value="1"/>
</dbReference>
<organism evidence="9 10">
    <name type="scientific">Cupriavidus basilensis</name>
    <dbReference type="NCBI Taxonomy" id="68895"/>
    <lineage>
        <taxon>Bacteria</taxon>
        <taxon>Pseudomonadati</taxon>
        <taxon>Pseudomonadota</taxon>
        <taxon>Betaproteobacteria</taxon>
        <taxon>Burkholderiales</taxon>
        <taxon>Burkholderiaceae</taxon>
        <taxon>Cupriavidus</taxon>
    </lineage>
</organism>
<dbReference type="InterPro" id="IPR050189">
    <property type="entry name" value="MFS_Efflux_Transporters"/>
</dbReference>
<dbReference type="Gene3D" id="1.20.1250.20">
    <property type="entry name" value="MFS general substrate transporter like domains"/>
    <property type="match status" value="1"/>
</dbReference>
<sequence>MVLQAATDDNAGMNSANVSTPAAAAPSPASRAGDPALAAARWRVLCIFSLGFLVSYIFRGVNLGFAPHLIREMGLGAADLGLLTSFYFLGFACAQLPAGLMLDRFGPRRTEAALLLVAVAGALVFASATSMAALAAGRLMIGVGVSVCLGAAIQALSIWFPLSRMPLLNGVVMAIGGLGAVMVGAPLGWLLSWTDWRTVSYGLAGLTLAMAALLWLGAPETSRAGKQRLAEQLRGTWQVFRNARFLHVVPLALLNQGVFLAVQTLWVGAFLRDVAGYAPEQGARLVSVIGFAMMGGCVCAGWAARHLERAGVSLYTFAGVGMSGFIVIQCLIMAGVPLPPALLWAAYGVFGSSGILAYAVLARSFPDALIGRATTALTLTVFLSTFACQVGIGLVLDLWPADAGRYPKAAHLTVWGGLVALQVLAALWYMLGARRASSATA</sequence>
<evidence type="ECO:0000313" key="10">
    <source>
        <dbReference type="Proteomes" id="UP000031843"/>
    </source>
</evidence>
<dbReference type="EMBL" id="CP010536">
    <property type="protein sequence ID" value="AJG18283.1"/>
    <property type="molecule type" value="Genomic_DNA"/>
</dbReference>